<organism evidence="1 2">
    <name type="scientific">Pseudomonas frederiksbergensis</name>
    <dbReference type="NCBI Taxonomy" id="104087"/>
    <lineage>
        <taxon>Bacteria</taxon>
        <taxon>Pseudomonadati</taxon>
        <taxon>Pseudomonadota</taxon>
        <taxon>Gammaproteobacteria</taxon>
        <taxon>Pseudomonadales</taxon>
        <taxon>Pseudomonadaceae</taxon>
        <taxon>Pseudomonas</taxon>
    </lineage>
</organism>
<sequence length="1346" mass="145935">MNEPIVLANENLVLNGDFEKYLNHWEGGPVGWCTTVGVTYEGVPIRLLEAGNQGSVSQALKIPQDPGAQARYVISFLCEMLHTEAGRLVIGIEGGADELEILLRPGKLRDLEEDQARLKSGQSQEFNPIEYEVDLDLPFHSQDTITVSVFSPANEIGDDWSRVCITRIKLQLHLEPAVMQRLTLDEEQVSPSQTLHLCLGASESFAHGLKFDLAPGNAWLGTKAALTSDDNPIGAIVAKPAWGVDHPLEDQWQLDCPWIGDEGPYFFSMKLHNQYTAEPYPVNVSLGHHRLVFREAIEAAYYPVLEYGQSVRLGVKVASYYTAQSLSGRTVNWTLAGQGVRAAVVTNDEGWAYFDYQPTEQGEFDIEASVESLYYVAGVVTQTFAVRVLETDPWKDVMAVADGVETRWEEKTGYPNRRSDYPVHVRLTSGSPLLETQLSLHWSGDSHVQLGVAVSPALEHPVPVTGTDSVWTLTSEDRLDGRFDLSLACSKLLLPSPKKRMSLARNLVKVGEVREANKSPVVDEQESVLLRVQVVHVIASRDGGAVVNALVDWKTPLGTVPTVTGAGGWASLLYTPNSAGDLIVTASIKAHAEAVAVEPHVFEVKAIETSPWKREVRIFLDGMEVDRATLGVLCRRGQTHTLKVVPVTGSGWIGKSISLHWRGAAPNIGLVPSDLGTPKLLKATGAEWKLVSQANNSISSLFELELRLDGITTVRELSGRLVSVDLAEELSLMLDQIPAALDGEMLHPCLEACHRFSVLPNALSPLVGLMSTLTWTGEKLGATVEPDLNLPQVISDGGAIWKLDFTESVQPGEFALTLALPQLDFAATAKPMALAHNKVRIGAWRESPVNPVVGQDPAWMWVQVFSHFTGHAVDEVPVTWSASDIPSVVKTDAYGWSGFAFAPADAHSEHEVEALVESPYDGYSEKRTMTATALASDPWEGVMVSFDKQPFQPWGQKTYFPRRKGEHTVDLMAPSKSPLFDHELTLGMTGTGPSELGISFLSDGLGVPRTFYEGVGLQYLFKVGDLKDGSFALRLSSQRLASLSPANAMSLGEGSQVLKITASNSVKQTLDWGQELVEKVSVVSTISGKPMVGVTVTWRSPDLGIATSVTDFYGVAKVRFVPIMPGVAELTATVGSELNSDSVSLSFTLNEPRKVKELISVGPPGYPEQEFSALATIVSARTGEPLPDVWVKWDFPGVSIAPSKTNSNGIAGATFKLPFVKQGLLEAVVEGGIGGWDAKLLVVTLDSLQVRRLVSNGGDVVTVGGTVYAYAIIVSSATDKPVDGVEVFWFKGGIEQGLPTKTNTDGLTYKNLSADVVGDMRIEAQVRDLHGTPIDTKLLIVSVIPR</sequence>
<proteinExistence type="predicted"/>
<name>A0A1H5IIQ4_9PSED</name>
<gene>
    <name evidence="1" type="ORF">SAMN04490185_5661</name>
</gene>
<evidence type="ECO:0008006" key="3">
    <source>
        <dbReference type="Google" id="ProtNLM"/>
    </source>
</evidence>
<evidence type="ECO:0000313" key="2">
    <source>
        <dbReference type="Proteomes" id="UP000183114"/>
    </source>
</evidence>
<evidence type="ECO:0000313" key="1">
    <source>
        <dbReference type="EMBL" id="SEE40080.1"/>
    </source>
</evidence>
<reference evidence="1 2" key="1">
    <citation type="submission" date="2016-10" db="EMBL/GenBank/DDBJ databases">
        <authorList>
            <person name="de Groot N.N."/>
        </authorList>
    </citation>
    <scope>NUCLEOTIDE SEQUENCE [LARGE SCALE GENOMIC DNA]</scope>
    <source>
        <strain evidence="1 2">BS3655</strain>
    </source>
</reference>
<dbReference type="Proteomes" id="UP000183114">
    <property type="component" value="Unassembled WGS sequence"/>
</dbReference>
<dbReference type="SUPFAM" id="SSF49373">
    <property type="entry name" value="Invasin/intimin cell-adhesion fragments"/>
    <property type="match status" value="1"/>
</dbReference>
<dbReference type="InterPro" id="IPR008964">
    <property type="entry name" value="Invasin/intimin_cell_adhesion"/>
</dbReference>
<dbReference type="RefSeq" id="WP_074879547.1">
    <property type="nucleotide sequence ID" value="NZ_FNTF01000002.1"/>
</dbReference>
<accession>A0A1H5IIQ4</accession>
<protein>
    <recommendedName>
        <fullName evidence="3">Big-1 domain-containing protein</fullName>
    </recommendedName>
</protein>
<dbReference type="EMBL" id="FNTF01000002">
    <property type="protein sequence ID" value="SEE40080.1"/>
    <property type="molecule type" value="Genomic_DNA"/>
</dbReference>